<keyword evidence="3" id="KW-1185">Reference proteome</keyword>
<accession>A0ABR8Z5A8</accession>
<dbReference type="InterPro" id="IPR035986">
    <property type="entry name" value="PKD_dom_sf"/>
</dbReference>
<dbReference type="PROSITE" id="PS50093">
    <property type="entry name" value="PKD"/>
    <property type="match status" value="1"/>
</dbReference>
<name>A0ABR8Z5A8_9MICO</name>
<protein>
    <submittedName>
        <fullName evidence="2">PKD domain-containing protein</fullName>
    </submittedName>
</protein>
<proteinExistence type="predicted"/>
<evidence type="ECO:0000259" key="1">
    <source>
        <dbReference type="PROSITE" id="PS50093"/>
    </source>
</evidence>
<dbReference type="SUPFAM" id="SSF49299">
    <property type="entry name" value="PKD domain"/>
    <property type="match status" value="1"/>
</dbReference>
<feature type="domain" description="PKD" evidence="1">
    <location>
        <begin position="161"/>
        <end position="204"/>
    </location>
</feature>
<dbReference type="Proteomes" id="UP000661894">
    <property type="component" value="Unassembled WGS sequence"/>
</dbReference>
<reference evidence="2 3" key="1">
    <citation type="submission" date="2020-08" db="EMBL/GenBank/DDBJ databases">
        <title>A Genomic Blueprint of the Chicken Gut Microbiome.</title>
        <authorList>
            <person name="Gilroy R."/>
            <person name="Ravi A."/>
            <person name="Getino M."/>
            <person name="Pursley I."/>
            <person name="Horton D.L."/>
            <person name="Alikhan N.-F."/>
            <person name="Baker D."/>
            <person name="Gharbi K."/>
            <person name="Hall N."/>
            <person name="Watson M."/>
            <person name="Adriaenssens E.M."/>
            <person name="Foster-Nyarko E."/>
            <person name="Jarju S."/>
            <person name="Secka A."/>
            <person name="Antonio M."/>
            <person name="Oren A."/>
            <person name="Chaudhuri R."/>
            <person name="La Ragione R.M."/>
            <person name="Hildebrand F."/>
            <person name="Pallen M.J."/>
        </authorList>
    </citation>
    <scope>NUCLEOTIDE SEQUENCE [LARGE SCALE GENOMIC DNA]</scope>
    <source>
        <strain evidence="2 3">Sa1BUA1</strain>
    </source>
</reference>
<organism evidence="2 3">
    <name type="scientific">Oceanitalea stevensii</name>
    <dbReference type="NCBI Taxonomy" id="2763072"/>
    <lineage>
        <taxon>Bacteria</taxon>
        <taxon>Bacillati</taxon>
        <taxon>Actinomycetota</taxon>
        <taxon>Actinomycetes</taxon>
        <taxon>Micrococcales</taxon>
        <taxon>Bogoriellaceae</taxon>
        <taxon>Georgenia</taxon>
    </lineage>
</organism>
<dbReference type="EMBL" id="JACSPO010000012">
    <property type="protein sequence ID" value="MBD8063501.1"/>
    <property type="molecule type" value="Genomic_DNA"/>
</dbReference>
<evidence type="ECO:0000313" key="3">
    <source>
        <dbReference type="Proteomes" id="UP000661894"/>
    </source>
</evidence>
<dbReference type="CDD" id="cd00146">
    <property type="entry name" value="PKD"/>
    <property type="match status" value="1"/>
</dbReference>
<dbReference type="RefSeq" id="WP_251840604.1">
    <property type="nucleotide sequence ID" value="NZ_JACSPO010000012.1"/>
</dbReference>
<dbReference type="InterPro" id="IPR013783">
    <property type="entry name" value="Ig-like_fold"/>
</dbReference>
<dbReference type="Gene3D" id="2.60.40.10">
    <property type="entry name" value="Immunoglobulins"/>
    <property type="match status" value="1"/>
</dbReference>
<comment type="caution">
    <text evidence="2">The sequence shown here is derived from an EMBL/GenBank/DDBJ whole genome shotgun (WGS) entry which is preliminary data.</text>
</comment>
<sequence length="248" mass="26618">MSAFLVAGISIVMAAGGVSTETEDDSYTVRYRETGQAQEPATPGGTSKGVPAQRLCPPVTYVWGRYETEVTACDPVPEGEWAPLVWWADGDEEEAVDDEPRELIAFTREDVQSLLVNSGSLEIQPDQAWVLVGADTVAMTDASEHVLSTRVLDLDVDVRVTPVIFTWDFGDGSAPLTGTDPGAPWPNHTVSHVYSDPGTVAISLRTEWDAAFRVEGTSTWIPVAGRAVTETESGPIEVVTAKPRLTTG</sequence>
<dbReference type="Pfam" id="PF00801">
    <property type="entry name" value="PKD"/>
    <property type="match status" value="1"/>
</dbReference>
<evidence type="ECO:0000313" key="2">
    <source>
        <dbReference type="EMBL" id="MBD8063501.1"/>
    </source>
</evidence>
<gene>
    <name evidence="2" type="ORF">H9624_14350</name>
</gene>
<dbReference type="InterPro" id="IPR000601">
    <property type="entry name" value="PKD_dom"/>
</dbReference>